<dbReference type="Pfam" id="PF04972">
    <property type="entry name" value="BON"/>
    <property type="match status" value="2"/>
</dbReference>
<dbReference type="PROSITE" id="PS51257">
    <property type="entry name" value="PROKAR_LIPOPROTEIN"/>
    <property type="match status" value="1"/>
</dbReference>
<dbReference type="Gene3D" id="3.40.1520.20">
    <property type="match status" value="1"/>
</dbReference>
<feature type="region of interest" description="Disordered" evidence="2">
    <location>
        <begin position="193"/>
        <end position="238"/>
    </location>
</feature>
<sequence length="238" mass="25410">MKRLILILAAVAATASALTACFPLAVGAVGGGALVAVDRRTSGAQLDDQAIELKAASRIRDVYAYNVHVNVNAYNRRVLLTGSVPSETHRERIEQIVKDVENVRQVFNELKVANSATLTERSSDGLLTARVKGALIEKSELSATAFKVTTERGTVYLMGLVTQREADLAAETVRTVPGVQRVVRVLEIITEEQRQRGVPDEPSANNPAANPATVNPANAVPADDSYREGTGVTVTPVP</sequence>
<dbReference type="PANTHER" id="PTHR34606">
    <property type="entry name" value="BON DOMAIN-CONTAINING PROTEIN"/>
    <property type="match status" value="1"/>
</dbReference>
<dbReference type="PROSITE" id="PS50914">
    <property type="entry name" value="BON"/>
    <property type="match status" value="2"/>
</dbReference>
<dbReference type="AlphaFoldDB" id="A0A7V8FKL6"/>
<keyword evidence="1 3" id="KW-0732">Signal</keyword>
<feature type="signal peptide" evidence="3">
    <location>
        <begin position="1"/>
        <end position="19"/>
    </location>
</feature>
<feature type="chain" id="PRO_5031547329" description="BON domain-containing protein" evidence="3">
    <location>
        <begin position="20"/>
        <end position="238"/>
    </location>
</feature>
<evidence type="ECO:0000313" key="5">
    <source>
        <dbReference type="EMBL" id="KAF1018206.1"/>
    </source>
</evidence>
<feature type="domain" description="BON" evidence="4">
    <location>
        <begin position="47"/>
        <end position="114"/>
    </location>
</feature>
<accession>A0A7V8FKL6</accession>
<evidence type="ECO:0000256" key="2">
    <source>
        <dbReference type="SAM" id="MobiDB-lite"/>
    </source>
</evidence>
<feature type="domain" description="BON" evidence="4">
    <location>
        <begin position="123"/>
        <end position="190"/>
    </location>
</feature>
<gene>
    <name evidence="5" type="ORF">GAK30_03789</name>
</gene>
<proteinExistence type="predicted"/>
<dbReference type="EMBL" id="WNDQ01000096">
    <property type="protein sequence ID" value="KAF1018206.1"/>
    <property type="molecule type" value="Genomic_DNA"/>
</dbReference>
<comment type="caution">
    <text evidence="5">The sequence shown here is derived from an EMBL/GenBank/DDBJ whole genome shotgun (WGS) entry which is preliminary data.</text>
</comment>
<dbReference type="Proteomes" id="UP000461670">
    <property type="component" value="Unassembled WGS sequence"/>
</dbReference>
<dbReference type="InterPro" id="IPR007055">
    <property type="entry name" value="BON_dom"/>
</dbReference>
<evidence type="ECO:0000256" key="1">
    <source>
        <dbReference type="ARBA" id="ARBA00022729"/>
    </source>
</evidence>
<dbReference type="InterPro" id="IPR051686">
    <property type="entry name" value="Lipoprotein_DolP"/>
</dbReference>
<dbReference type="InterPro" id="IPR014004">
    <property type="entry name" value="Transpt-assoc_nodulatn_dom_bac"/>
</dbReference>
<name>A0A7V8FKL6_9BURK</name>
<evidence type="ECO:0000256" key="3">
    <source>
        <dbReference type="SAM" id="SignalP"/>
    </source>
</evidence>
<feature type="compositionally biased region" description="Low complexity" evidence="2">
    <location>
        <begin position="202"/>
        <end position="222"/>
    </location>
</feature>
<dbReference type="PANTHER" id="PTHR34606:SF4">
    <property type="entry name" value="OUTER MEMBRANE LIPOPROTEIN DOLP"/>
    <property type="match status" value="1"/>
</dbReference>
<organism evidence="5 6">
    <name type="scientific">Paracidovorax wautersii</name>
    <dbReference type="NCBI Taxonomy" id="1177982"/>
    <lineage>
        <taxon>Bacteria</taxon>
        <taxon>Pseudomonadati</taxon>
        <taxon>Pseudomonadota</taxon>
        <taxon>Betaproteobacteria</taxon>
        <taxon>Burkholderiales</taxon>
        <taxon>Comamonadaceae</taxon>
        <taxon>Paracidovorax</taxon>
    </lineage>
</organism>
<reference evidence="6" key="1">
    <citation type="journal article" date="2020" name="MBio">
        <title>Horizontal gene transfer to a defensive symbiont with a reduced genome amongst a multipartite beetle microbiome.</title>
        <authorList>
            <person name="Waterworth S.C."/>
            <person name="Florez L.V."/>
            <person name="Rees E.R."/>
            <person name="Hertweck C."/>
            <person name="Kaltenpoth M."/>
            <person name="Kwan J.C."/>
        </authorList>
    </citation>
    <scope>NUCLEOTIDE SEQUENCE [LARGE SCALE GENOMIC DNA]</scope>
</reference>
<protein>
    <recommendedName>
        <fullName evidence="4">BON domain-containing protein</fullName>
    </recommendedName>
</protein>
<evidence type="ECO:0000259" key="4">
    <source>
        <dbReference type="PROSITE" id="PS50914"/>
    </source>
</evidence>
<evidence type="ECO:0000313" key="6">
    <source>
        <dbReference type="Proteomes" id="UP000461670"/>
    </source>
</evidence>
<dbReference type="SMART" id="SM00749">
    <property type="entry name" value="BON"/>
    <property type="match status" value="2"/>
</dbReference>